<evidence type="ECO:0000256" key="2">
    <source>
        <dbReference type="SAM" id="Phobius"/>
    </source>
</evidence>
<keyword evidence="6" id="KW-1185">Reference proteome</keyword>
<keyword evidence="2" id="KW-0472">Membrane</keyword>
<name>A0ABV0ENE0_9ENTE</name>
<organism evidence="5 6">
    <name type="scientific">Candidatus Enterococcus ferrettii</name>
    <dbReference type="NCBI Taxonomy" id="2815324"/>
    <lineage>
        <taxon>Bacteria</taxon>
        <taxon>Bacillati</taxon>
        <taxon>Bacillota</taxon>
        <taxon>Bacilli</taxon>
        <taxon>Lactobacillales</taxon>
        <taxon>Enterococcaceae</taxon>
        <taxon>Enterococcus</taxon>
    </lineage>
</organism>
<feature type="domain" description="TPM" evidence="4">
    <location>
        <begin position="26"/>
        <end position="143"/>
    </location>
</feature>
<reference evidence="5 6" key="1">
    <citation type="submission" date="2024-02" db="EMBL/GenBank/DDBJ databases">
        <title>The Genome Sequence of Enterococcus sp. DIV0159.</title>
        <authorList>
            <person name="Earl A."/>
            <person name="Manson A."/>
            <person name="Gilmore M."/>
            <person name="Sanders J."/>
            <person name="Shea T."/>
            <person name="Howe W."/>
            <person name="Livny J."/>
            <person name="Cuomo C."/>
            <person name="Neafsey D."/>
            <person name="Birren B."/>
        </authorList>
    </citation>
    <scope>NUCLEOTIDE SEQUENCE [LARGE SCALE GENOMIC DNA]</scope>
    <source>
        <strain evidence="5 6">665A</strain>
    </source>
</reference>
<dbReference type="RefSeq" id="WP_207701523.1">
    <property type="nucleotide sequence ID" value="NZ_JAFREL020000001.1"/>
</dbReference>
<dbReference type="InterPro" id="IPR007621">
    <property type="entry name" value="TPM_dom"/>
</dbReference>
<sequence>MRKLIWLFGLLLVFVPMNSFAASDTVTDEAALFTPEQQTELAGLADTLNEKMEGQTFVLTTNSNTEDPQLFANQQLKARVGEGGNGALLLLDMGQRQLYLTYSGNMIDYITDRRRDKILDAVEEAMRDGNYYQAAASYFTMASDYVDAGIPSNHYQVNGETGEVTVQRSLTETDAITAVVVGLIAAIAFFIVVRMRYQLKMGTYRYPYREQSRLELEERQDQLVNSFVTTRRIPKPSNNNRGGGGFGGGGSTTNSSGGGTFGGGGRSF</sequence>
<dbReference type="Proteomes" id="UP000664357">
    <property type="component" value="Unassembled WGS sequence"/>
</dbReference>
<feature type="transmembrane region" description="Helical" evidence="2">
    <location>
        <begin position="175"/>
        <end position="193"/>
    </location>
</feature>
<evidence type="ECO:0000256" key="3">
    <source>
        <dbReference type="SAM" id="SignalP"/>
    </source>
</evidence>
<dbReference type="Pfam" id="PF04536">
    <property type="entry name" value="TPM_phosphatase"/>
    <property type="match status" value="1"/>
</dbReference>
<dbReference type="PANTHER" id="PTHR30373:SF2">
    <property type="entry name" value="UPF0603 PROTEIN YGCG"/>
    <property type="match status" value="1"/>
</dbReference>
<feature type="chain" id="PRO_5047378554" description="TPM domain-containing protein" evidence="3">
    <location>
        <begin position="22"/>
        <end position="268"/>
    </location>
</feature>
<keyword evidence="2" id="KW-1133">Transmembrane helix</keyword>
<feature type="signal peptide" evidence="3">
    <location>
        <begin position="1"/>
        <end position="21"/>
    </location>
</feature>
<dbReference type="EMBL" id="JAFREL020000001">
    <property type="protein sequence ID" value="MEO1770123.1"/>
    <property type="molecule type" value="Genomic_DNA"/>
</dbReference>
<comment type="caution">
    <text evidence="5">The sequence shown here is derived from an EMBL/GenBank/DDBJ whole genome shotgun (WGS) entry which is preliminary data.</text>
</comment>
<dbReference type="PANTHER" id="PTHR30373">
    <property type="entry name" value="UPF0603 PROTEIN YGCG"/>
    <property type="match status" value="1"/>
</dbReference>
<dbReference type="Gene3D" id="3.10.310.50">
    <property type="match status" value="1"/>
</dbReference>
<proteinExistence type="predicted"/>
<protein>
    <recommendedName>
        <fullName evidence="4">TPM domain-containing protein</fullName>
    </recommendedName>
</protein>
<accession>A0ABV0ENE0</accession>
<feature type="region of interest" description="Disordered" evidence="1">
    <location>
        <begin position="232"/>
        <end position="268"/>
    </location>
</feature>
<evidence type="ECO:0000256" key="1">
    <source>
        <dbReference type="SAM" id="MobiDB-lite"/>
    </source>
</evidence>
<keyword evidence="3" id="KW-0732">Signal</keyword>
<keyword evidence="2" id="KW-0812">Transmembrane</keyword>
<evidence type="ECO:0000313" key="5">
    <source>
        <dbReference type="EMBL" id="MEO1770123.1"/>
    </source>
</evidence>
<evidence type="ECO:0000259" key="4">
    <source>
        <dbReference type="Pfam" id="PF04536"/>
    </source>
</evidence>
<feature type="compositionally biased region" description="Gly residues" evidence="1">
    <location>
        <begin position="241"/>
        <end position="268"/>
    </location>
</feature>
<evidence type="ECO:0000313" key="6">
    <source>
        <dbReference type="Proteomes" id="UP000664357"/>
    </source>
</evidence>
<gene>
    <name evidence="5" type="ORF">JZO67_002074</name>
</gene>